<sequence length="559" mass="58416">MTTDAPLAPARRVRRTPRLKGGVWLAAALAIAAAVAAPLATLVGAAFDADLTHWRHLAEFVLPQALANTLLLLAGVGAIVTLVGTGCAWLVTAYDFPGRRALTWALLLPLAVPTYIVAFAYLDLLHPIGPVQGAIRWLLGFDSPRQFRLPDLRSLPGAIFVLGFVLYPYVYLSTRAMFVTQSASLLEAARTLGAGRIATFWRVVVPLARPAIAVGVSLALLETLNDIGASEFLGVQTLTVSVYTTWITRSDLAGAAQIALAMLAIVVGMIVLERYGRRRQRYAHGRRMRPLAPRRLSGPAAWGAAALGWLPVLLGFGAPAAYLAVETGKRLHLVGGVSAQLLTGLANTLTIALAATAATLACGLVVAWAARAQRDSAGTGPARVGARIASLGYAVPGTVLAIGLLLPLAAADRAIGAALGRDGLILMGSAAALVIAYTVRFLAISAGSIEAGLARIPPSLEQAARSLGETAGGALRRVHLPLLRPALTTSALLVFVDAMKELPATLLLRPLNFDTLATWLYAEAARGTYEEGAVAALAIVLAGLVPVILLARTRHQIGA</sequence>
<dbReference type="FunFam" id="1.10.3720.10:FF:000088">
    <property type="entry name" value="Iron(III) ABC transporter, permease protein"/>
    <property type="match status" value="1"/>
</dbReference>
<keyword evidence="6 8" id="KW-1133">Transmembrane helix</keyword>
<feature type="transmembrane region" description="Helical" evidence="8">
    <location>
        <begin position="533"/>
        <end position="551"/>
    </location>
</feature>
<evidence type="ECO:0000256" key="3">
    <source>
        <dbReference type="ARBA" id="ARBA00022475"/>
    </source>
</evidence>
<keyword evidence="7 8" id="KW-0472">Membrane</keyword>
<evidence type="ECO:0000313" key="11">
    <source>
        <dbReference type="Proteomes" id="UP000065504"/>
    </source>
</evidence>
<gene>
    <name evidence="10" type="ORF">WM16_11940</name>
</gene>
<dbReference type="RefSeq" id="WP_060234505.1">
    <property type="nucleotide sequence ID" value="NZ_LPLU01000077.1"/>
</dbReference>
<dbReference type="InterPro" id="IPR035906">
    <property type="entry name" value="MetI-like_sf"/>
</dbReference>
<evidence type="ECO:0000313" key="10">
    <source>
        <dbReference type="EMBL" id="KWK76081.1"/>
    </source>
</evidence>
<dbReference type="PROSITE" id="PS50928">
    <property type="entry name" value="ABC_TM1"/>
    <property type="match status" value="2"/>
</dbReference>
<dbReference type="CDD" id="cd06261">
    <property type="entry name" value="TM_PBP2"/>
    <property type="match status" value="2"/>
</dbReference>
<keyword evidence="4" id="KW-0997">Cell inner membrane</keyword>
<dbReference type="AlphaFoldDB" id="A0A108CK40"/>
<feature type="transmembrane region" description="Helical" evidence="8">
    <location>
        <begin position="200"/>
        <end position="221"/>
    </location>
</feature>
<feature type="transmembrane region" description="Helical" evidence="8">
    <location>
        <begin position="423"/>
        <end position="443"/>
    </location>
</feature>
<evidence type="ECO:0000256" key="7">
    <source>
        <dbReference type="ARBA" id="ARBA00023136"/>
    </source>
</evidence>
<dbReference type="Gene3D" id="1.10.3720.10">
    <property type="entry name" value="MetI-like"/>
    <property type="match status" value="2"/>
</dbReference>
<feature type="transmembrane region" description="Helical" evidence="8">
    <location>
        <begin position="252"/>
        <end position="275"/>
    </location>
</feature>
<feature type="domain" description="ABC transmembrane type-1" evidence="9">
    <location>
        <begin position="66"/>
        <end position="271"/>
    </location>
</feature>
<name>A0A108CK40_9BURK</name>
<feature type="transmembrane region" description="Helical" evidence="8">
    <location>
        <begin position="67"/>
        <end position="91"/>
    </location>
</feature>
<protein>
    <submittedName>
        <fullName evidence="10">Iron ABC transporter permease</fullName>
    </submittedName>
</protein>
<dbReference type="EMBL" id="LPLU01000077">
    <property type="protein sequence ID" value="KWK76081.1"/>
    <property type="molecule type" value="Genomic_DNA"/>
</dbReference>
<feature type="transmembrane region" description="Helical" evidence="8">
    <location>
        <begin position="296"/>
        <end position="325"/>
    </location>
</feature>
<feature type="transmembrane region" description="Helical" evidence="8">
    <location>
        <begin position="345"/>
        <end position="370"/>
    </location>
</feature>
<keyword evidence="5 8" id="KW-0812">Transmembrane</keyword>
<keyword evidence="3" id="KW-1003">Cell membrane</keyword>
<feature type="transmembrane region" description="Helical" evidence="8">
    <location>
        <begin position="391"/>
        <end position="411"/>
    </location>
</feature>
<dbReference type="PANTHER" id="PTHR43357">
    <property type="entry name" value="INNER MEMBRANE ABC TRANSPORTER PERMEASE PROTEIN YDCV"/>
    <property type="match status" value="1"/>
</dbReference>
<evidence type="ECO:0000259" key="9">
    <source>
        <dbReference type="PROSITE" id="PS50928"/>
    </source>
</evidence>
<evidence type="ECO:0000256" key="8">
    <source>
        <dbReference type="RuleBase" id="RU363032"/>
    </source>
</evidence>
<comment type="similarity">
    <text evidence="8">Belongs to the binding-protein-dependent transport system permease family.</text>
</comment>
<dbReference type="Pfam" id="PF00528">
    <property type="entry name" value="BPD_transp_1"/>
    <property type="match status" value="2"/>
</dbReference>
<dbReference type="GO" id="GO:0005886">
    <property type="term" value="C:plasma membrane"/>
    <property type="evidence" value="ECO:0007669"/>
    <property type="project" value="UniProtKB-SubCell"/>
</dbReference>
<dbReference type="GO" id="GO:0055085">
    <property type="term" value="P:transmembrane transport"/>
    <property type="evidence" value="ECO:0007669"/>
    <property type="project" value="InterPro"/>
</dbReference>
<accession>A0A108CK40</accession>
<reference evidence="10 11" key="1">
    <citation type="submission" date="2015-11" db="EMBL/GenBank/DDBJ databases">
        <title>Expanding the genomic diversity of Burkholderia species for the development of highly accurate diagnostics.</title>
        <authorList>
            <person name="Sahl J."/>
            <person name="Keim P."/>
            <person name="Wagner D."/>
        </authorList>
    </citation>
    <scope>NUCLEOTIDE SEQUENCE [LARGE SCALE GENOMIC DNA]</scope>
    <source>
        <strain evidence="10 11">MSMB782WGS</strain>
    </source>
</reference>
<dbReference type="SUPFAM" id="SSF161098">
    <property type="entry name" value="MetI-like"/>
    <property type="match status" value="2"/>
</dbReference>
<proteinExistence type="inferred from homology"/>
<comment type="caution">
    <text evidence="10">The sequence shown here is derived from an EMBL/GenBank/DDBJ whole genome shotgun (WGS) entry which is preliminary data.</text>
</comment>
<keyword evidence="2 8" id="KW-0813">Transport</keyword>
<organism evidence="10 11">
    <name type="scientific">Burkholderia ubonensis</name>
    <dbReference type="NCBI Taxonomy" id="101571"/>
    <lineage>
        <taxon>Bacteria</taxon>
        <taxon>Pseudomonadati</taxon>
        <taxon>Pseudomonadota</taxon>
        <taxon>Betaproteobacteria</taxon>
        <taxon>Burkholderiales</taxon>
        <taxon>Burkholderiaceae</taxon>
        <taxon>Burkholderia</taxon>
        <taxon>Burkholderia cepacia complex</taxon>
    </lineage>
</organism>
<evidence type="ECO:0000256" key="2">
    <source>
        <dbReference type="ARBA" id="ARBA00022448"/>
    </source>
</evidence>
<evidence type="ECO:0000256" key="1">
    <source>
        <dbReference type="ARBA" id="ARBA00004429"/>
    </source>
</evidence>
<feature type="transmembrane region" description="Helical" evidence="8">
    <location>
        <begin position="154"/>
        <end position="172"/>
    </location>
</feature>
<comment type="subcellular location">
    <subcellularLocation>
        <location evidence="1">Cell inner membrane</location>
        <topology evidence="1">Multi-pass membrane protein</topology>
    </subcellularLocation>
    <subcellularLocation>
        <location evidence="8">Cell membrane</location>
        <topology evidence="8">Multi-pass membrane protein</topology>
    </subcellularLocation>
</comment>
<dbReference type="Proteomes" id="UP000065504">
    <property type="component" value="Unassembled WGS sequence"/>
</dbReference>
<evidence type="ECO:0000256" key="4">
    <source>
        <dbReference type="ARBA" id="ARBA00022519"/>
    </source>
</evidence>
<evidence type="ECO:0000256" key="6">
    <source>
        <dbReference type="ARBA" id="ARBA00022989"/>
    </source>
</evidence>
<dbReference type="PANTHER" id="PTHR43357:SF3">
    <property type="entry name" value="FE(3+)-TRANSPORT SYSTEM PERMEASE PROTEIN FBPB 2"/>
    <property type="match status" value="1"/>
</dbReference>
<evidence type="ECO:0000256" key="5">
    <source>
        <dbReference type="ARBA" id="ARBA00022692"/>
    </source>
</evidence>
<feature type="domain" description="ABC transmembrane type-1" evidence="9">
    <location>
        <begin position="345"/>
        <end position="552"/>
    </location>
</feature>
<feature type="transmembrane region" description="Helical" evidence="8">
    <location>
        <begin position="103"/>
        <end position="122"/>
    </location>
</feature>
<feature type="transmembrane region" description="Helical" evidence="8">
    <location>
        <begin position="21"/>
        <end position="47"/>
    </location>
</feature>
<dbReference type="InterPro" id="IPR000515">
    <property type="entry name" value="MetI-like"/>
</dbReference>